<keyword evidence="3" id="KW-0808">Transferase</keyword>
<dbReference type="PROSITE" id="PS51560">
    <property type="entry name" value="SAM_MT_NNT1"/>
    <property type="match status" value="1"/>
</dbReference>
<keyword evidence="1" id="KW-0963">Cytoplasm</keyword>
<evidence type="ECO:0000313" key="6">
    <source>
        <dbReference type="Proteomes" id="UP001281410"/>
    </source>
</evidence>
<dbReference type="GO" id="GO:0008168">
    <property type="term" value="F:methyltransferase activity"/>
    <property type="evidence" value="ECO:0007669"/>
    <property type="project" value="UniProtKB-KW"/>
</dbReference>
<accession>A0AAD9ZCX2</accession>
<dbReference type="InterPro" id="IPR025784">
    <property type="entry name" value="EFM7"/>
</dbReference>
<organism evidence="5 6">
    <name type="scientific">Dipteronia sinensis</name>
    <dbReference type="NCBI Taxonomy" id="43782"/>
    <lineage>
        <taxon>Eukaryota</taxon>
        <taxon>Viridiplantae</taxon>
        <taxon>Streptophyta</taxon>
        <taxon>Embryophyta</taxon>
        <taxon>Tracheophyta</taxon>
        <taxon>Spermatophyta</taxon>
        <taxon>Magnoliopsida</taxon>
        <taxon>eudicotyledons</taxon>
        <taxon>Gunneridae</taxon>
        <taxon>Pentapetalae</taxon>
        <taxon>rosids</taxon>
        <taxon>malvids</taxon>
        <taxon>Sapindales</taxon>
        <taxon>Sapindaceae</taxon>
        <taxon>Hippocastanoideae</taxon>
        <taxon>Acereae</taxon>
        <taxon>Dipteronia</taxon>
    </lineage>
</organism>
<keyword evidence="4" id="KW-0949">S-adenosyl-L-methionine</keyword>
<comment type="caution">
    <text evidence="5">The sequence shown here is derived from an EMBL/GenBank/DDBJ whole genome shotgun (WGS) entry which is preliminary data.</text>
</comment>
<dbReference type="Gene3D" id="3.40.50.150">
    <property type="entry name" value="Vaccinia Virus protein VP39"/>
    <property type="match status" value="1"/>
</dbReference>
<evidence type="ECO:0000256" key="1">
    <source>
        <dbReference type="ARBA" id="ARBA00022490"/>
    </source>
</evidence>
<dbReference type="InterPro" id="IPR029063">
    <property type="entry name" value="SAM-dependent_MTases_sf"/>
</dbReference>
<dbReference type="EMBL" id="JANJYJ010000537">
    <property type="protein sequence ID" value="KAK3173963.1"/>
    <property type="molecule type" value="Genomic_DNA"/>
</dbReference>
<dbReference type="SUPFAM" id="SSF53335">
    <property type="entry name" value="S-adenosyl-L-methionine-dependent methyltransferases"/>
    <property type="match status" value="1"/>
</dbReference>
<keyword evidence="2" id="KW-0489">Methyltransferase</keyword>
<keyword evidence="6" id="KW-1185">Reference proteome</keyword>
<name>A0AAD9ZCX2_9ROSI</name>
<dbReference type="Pfam" id="PF10294">
    <property type="entry name" value="Methyltransf_16"/>
    <property type="match status" value="1"/>
</dbReference>
<dbReference type="Proteomes" id="UP001281410">
    <property type="component" value="Unassembled WGS sequence"/>
</dbReference>
<protein>
    <submittedName>
        <fullName evidence="5">Uncharacterized protein</fullName>
    </submittedName>
</protein>
<dbReference type="GO" id="GO:0032259">
    <property type="term" value="P:methylation"/>
    <property type="evidence" value="ECO:0007669"/>
    <property type="project" value="UniProtKB-KW"/>
</dbReference>
<evidence type="ECO:0000256" key="2">
    <source>
        <dbReference type="ARBA" id="ARBA00022603"/>
    </source>
</evidence>
<reference evidence="5" key="1">
    <citation type="journal article" date="2023" name="Plant J.">
        <title>Genome sequences and population genomics provide insights into the demographic history, inbreeding, and mutation load of two 'living fossil' tree species of Dipteronia.</title>
        <authorList>
            <person name="Feng Y."/>
            <person name="Comes H.P."/>
            <person name="Chen J."/>
            <person name="Zhu S."/>
            <person name="Lu R."/>
            <person name="Zhang X."/>
            <person name="Li P."/>
            <person name="Qiu J."/>
            <person name="Olsen K.M."/>
            <person name="Qiu Y."/>
        </authorList>
    </citation>
    <scope>NUCLEOTIDE SEQUENCE</scope>
    <source>
        <strain evidence="5">NBL</strain>
    </source>
</reference>
<dbReference type="InterPro" id="IPR019410">
    <property type="entry name" value="Methyltransf_16"/>
</dbReference>
<sequence>MKGHLLWNAAQVIAIYLEDNVDDLVKSKTVLELGAGAGLPSLVCAVLGASKVVVTDYPDIDLIQNLQYNIDHCDALSSKSSIVAEGFLWGNSIAPLRSHLSSDDGFDLLILADILFNHSEHAKLVRTVKEALKPNSNARALVFFTPYRPWLLQNDLNFFNLAKDAGLAVEKVLERVMDKVMFEKDRGDELLRRTVFGYEVSLKQE</sequence>
<dbReference type="GO" id="GO:0005737">
    <property type="term" value="C:cytoplasm"/>
    <property type="evidence" value="ECO:0007669"/>
    <property type="project" value="TreeGrafter"/>
</dbReference>
<gene>
    <name evidence="5" type="ORF">Dsin_032977</name>
</gene>
<proteinExistence type="predicted"/>
<dbReference type="PANTHER" id="PTHR14614">
    <property type="entry name" value="HEPATOCELLULAR CARCINOMA-ASSOCIATED ANTIGEN"/>
    <property type="match status" value="1"/>
</dbReference>
<evidence type="ECO:0000313" key="5">
    <source>
        <dbReference type="EMBL" id="KAK3173963.1"/>
    </source>
</evidence>
<evidence type="ECO:0000256" key="3">
    <source>
        <dbReference type="ARBA" id="ARBA00022679"/>
    </source>
</evidence>
<evidence type="ECO:0000256" key="4">
    <source>
        <dbReference type="ARBA" id="ARBA00022691"/>
    </source>
</evidence>
<dbReference type="AlphaFoldDB" id="A0AAD9ZCX2"/>
<dbReference type="PANTHER" id="PTHR14614:SF10">
    <property type="entry name" value="PROTEIN N-TERMINAL AND LYSINE N-METHYLTRANSFERASE EFM7"/>
    <property type="match status" value="1"/>
</dbReference>